<keyword evidence="2" id="KW-0378">Hydrolase</keyword>
<dbReference type="InterPro" id="IPR003959">
    <property type="entry name" value="ATPase_AAA_core"/>
</dbReference>
<dbReference type="AlphaFoldDB" id="A0A8K0SYG7"/>
<organism evidence="2 3">
    <name type="scientific">Stachybotrys elegans</name>
    <dbReference type="NCBI Taxonomy" id="80388"/>
    <lineage>
        <taxon>Eukaryota</taxon>
        <taxon>Fungi</taxon>
        <taxon>Dikarya</taxon>
        <taxon>Ascomycota</taxon>
        <taxon>Pezizomycotina</taxon>
        <taxon>Sordariomycetes</taxon>
        <taxon>Hypocreomycetidae</taxon>
        <taxon>Hypocreales</taxon>
        <taxon>Stachybotryaceae</taxon>
        <taxon>Stachybotrys</taxon>
    </lineage>
</organism>
<evidence type="ECO:0000259" key="1">
    <source>
        <dbReference type="SMART" id="SM00382"/>
    </source>
</evidence>
<protein>
    <submittedName>
        <fullName evidence="2">P-loop containing nucleoside triphosphate hydrolase protein</fullName>
    </submittedName>
</protein>
<dbReference type="OrthoDB" id="10042665at2759"/>
<accession>A0A8K0SYG7</accession>
<dbReference type="PANTHER" id="PTHR46411:SF2">
    <property type="entry name" value="AAA+ ATPASE DOMAIN-CONTAINING PROTEIN"/>
    <property type="match status" value="1"/>
</dbReference>
<dbReference type="EMBL" id="JAGPNK010000002">
    <property type="protein sequence ID" value="KAH7325689.1"/>
    <property type="molecule type" value="Genomic_DNA"/>
</dbReference>
<dbReference type="GO" id="GO:0005524">
    <property type="term" value="F:ATP binding"/>
    <property type="evidence" value="ECO:0007669"/>
    <property type="project" value="InterPro"/>
</dbReference>
<dbReference type="SMART" id="SM00382">
    <property type="entry name" value="AAA"/>
    <property type="match status" value="1"/>
</dbReference>
<reference evidence="2" key="1">
    <citation type="journal article" date="2021" name="Nat. Commun.">
        <title>Genetic determinants of endophytism in the Arabidopsis root mycobiome.</title>
        <authorList>
            <person name="Mesny F."/>
            <person name="Miyauchi S."/>
            <person name="Thiergart T."/>
            <person name="Pickel B."/>
            <person name="Atanasova L."/>
            <person name="Karlsson M."/>
            <person name="Huettel B."/>
            <person name="Barry K.W."/>
            <person name="Haridas S."/>
            <person name="Chen C."/>
            <person name="Bauer D."/>
            <person name="Andreopoulos W."/>
            <person name="Pangilinan J."/>
            <person name="LaButti K."/>
            <person name="Riley R."/>
            <person name="Lipzen A."/>
            <person name="Clum A."/>
            <person name="Drula E."/>
            <person name="Henrissat B."/>
            <person name="Kohler A."/>
            <person name="Grigoriev I.V."/>
            <person name="Martin F.M."/>
            <person name="Hacquard S."/>
        </authorList>
    </citation>
    <scope>NUCLEOTIDE SEQUENCE</scope>
    <source>
        <strain evidence="2">MPI-CAGE-CH-0235</strain>
    </source>
</reference>
<evidence type="ECO:0000313" key="2">
    <source>
        <dbReference type="EMBL" id="KAH7325689.1"/>
    </source>
</evidence>
<keyword evidence="3" id="KW-1185">Reference proteome</keyword>
<sequence length="300" mass="34888">MLLPQTIHGFVLKQKDWTLLLVDNVEPVKWNKDAFDRLVVRPSTKEMIKALVMVRIMEREGERVMDLSRKRDDLIAGKGNGLIMLLHGGPGTGKTLTAAEMPLYRVTCGEVGTTAEAVEKYLESILHLGKVWNCVLLLDEADVFLEERSMSDLERNSLVSVFLRILEYYDGILILTTNRVGTFDEAFQSRIQVAIHYPTLDYLSRKRIWENFFHLLYDDEQDADVDELRRHTEQLAEHQMNGRQIRNILTTARQLALYKQETLTWKHVDQAMTTAKDFSRYLQNVHGHSDEQWAREEKLR</sequence>
<comment type="caution">
    <text evidence="2">The sequence shown here is derived from an EMBL/GenBank/DDBJ whole genome shotgun (WGS) entry which is preliminary data.</text>
</comment>
<evidence type="ECO:0000313" key="3">
    <source>
        <dbReference type="Proteomes" id="UP000813444"/>
    </source>
</evidence>
<dbReference type="Proteomes" id="UP000813444">
    <property type="component" value="Unassembled WGS sequence"/>
</dbReference>
<dbReference type="InterPro" id="IPR056599">
    <property type="entry name" value="AAA_lid_fung"/>
</dbReference>
<dbReference type="InterPro" id="IPR003593">
    <property type="entry name" value="AAA+_ATPase"/>
</dbReference>
<dbReference type="InterPro" id="IPR027417">
    <property type="entry name" value="P-loop_NTPase"/>
</dbReference>
<dbReference type="Gene3D" id="3.40.50.300">
    <property type="entry name" value="P-loop containing nucleotide triphosphate hydrolases"/>
    <property type="match status" value="1"/>
</dbReference>
<dbReference type="GO" id="GO:0016887">
    <property type="term" value="F:ATP hydrolysis activity"/>
    <property type="evidence" value="ECO:0007669"/>
    <property type="project" value="InterPro"/>
</dbReference>
<dbReference type="PANTHER" id="PTHR46411">
    <property type="entry name" value="FAMILY ATPASE, PUTATIVE-RELATED"/>
    <property type="match status" value="1"/>
</dbReference>
<name>A0A8K0SYG7_9HYPO</name>
<proteinExistence type="predicted"/>
<dbReference type="Pfam" id="PF23232">
    <property type="entry name" value="AAA_lid_13"/>
    <property type="match status" value="1"/>
</dbReference>
<gene>
    <name evidence="2" type="ORF">B0I35DRAFT_448819</name>
</gene>
<dbReference type="Pfam" id="PF00004">
    <property type="entry name" value="AAA"/>
    <property type="match status" value="1"/>
</dbReference>
<feature type="domain" description="AAA+ ATPase" evidence="1">
    <location>
        <begin position="80"/>
        <end position="201"/>
    </location>
</feature>
<dbReference type="SUPFAM" id="SSF52540">
    <property type="entry name" value="P-loop containing nucleoside triphosphate hydrolases"/>
    <property type="match status" value="1"/>
</dbReference>